<dbReference type="Gene3D" id="2.70.150.10">
    <property type="entry name" value="Calcium-transporting ATPase, cytoplasmic transduction domain A"/>
    <property type="match status" value="1"/>
</dbReference>
<feature type="transmembrane region" description="Helical" evidence="6">
    <location>
        <begin position="596"/>
        <end position="618"/>
    </location>
</feature>
<dbReference type="InterPro" id="IPR001757">
    <property type="entry name" value="P_typ_ATPase"/>
</dbReference>
<comment type="caution">
    <text evidence="8">The sequence shown here is derived from an EMBL/GenBank/DDBJ whole genome shotgun (WGS) entry which is preliminary data.</text>
</comment>
<dbReference type="InterPro" id="IPR018303">
    <property type="entry name" value="ATPase_P-typ_P_site"/>
</dbReference>
<proteinExistence type="predicted"/>
<dbReference type="Gene3D" id="3.40.50.1000">
    <property type="entry name" value="HAD superfamily/HAD-like"/>
    <property type="match status" value="1"/>
</dbReference>
<dbReference type="SUPFAM" id="SSF56784">
    <property type="entry name" value="HAD-like"/>
    <property type="match status" value="1"/>
</dbReference>
<dbReference type="PRINTS" id="PR00119">
    <property type="entry name" value="CATATPASE"/>
</dbReference>
<dbReference type="InterPro" id="IPR023214">
    <property type="entry name" value="HAD_sf"/>
</dbReference>
<dbReference type="InterPro" id="IPR023299">
    <property type="entry name" value="ATPase_P-typ_cyto_dom_N"/>
</dbReference>
<evidence type="ECO:0000256" key="6">
    <source>
        <dbReference type="SAM" id="Phobius"/>
    </source>
</evidence>
<dbReference type="InterPro" id="IPR059000">
    <property type="entry name" value="ATPase_P-type_domA"/>
</dbReference>
<dbReference type="SFLD" id="SFLDG00002">
    <property type="entry name" value="C1.7:_P-type_atpase_like"/>
    <property type="match status" value="1"/>
</dbReference>
<evidence type="ECO:0000313" key="8">
    <source>
        <dbReference type="EMBL" id="KRN59504.1"/>
    </source>
</evidence>
<dbReference type="InterPro" id="IPR036412">
    <property type="entry name" value="HAD-like_sf"/>
</dbReference>
<evidence type="ECO:0000256" key="1">
    <source>
        <dbReference type="ARBA" id="ARBA00004141"/>
    </source>
</evidence>
<evidence type="ECO:0000256" key="2">
    <source>
        <dbReference type="ARBA" id="ARBA00022692"/>
    </source>
</evidence>
<organism evidence="8 9">
    <name type="scientific">Limosilactobacillus secaliphilus</name>
    <dbReference type="NCBI Taxonomy" id="396268"/>
    <lineage>
        <taxon>Bacteria</taxon>
        <taxon>Bacillati</taxon>
        <taxon>Bacillota</taxon>
        <taxon>Bacilli</taxon>
        <taxon>Lactobacillales</taxon>
        <taxon>Lactobacillaceae</taxon>
        <taxon>Limosilactobacillus</taxon>
    </lineage>
</organism>
<dbReference type="InterPro" id="IPR008250">
    <property type="entry name" value="ATPase_P-typ_transduc_dom_A_sf"/>
</dbReference>
<name>A0A0R2I2U1_9LACO</name>
<keyword evidence="5 6" id="KW-0472">Membrane</keyword>
<dbReference type="Gene3D" id="1.20.1110.10">
    <property type="entry name" value="Calcium-transporting ATPase, transmembrane domain"/>
    <property type="match status" value="1"/>
</dbReference>
<dbReference type="SUPFAM" id="SSF81665">
    <property type="entry name" value="Calcium ATPase, transmembrane domain M"/>
    <property type="match status" value="1"/>
</dbReference>
<evidence type="ECO:0000313" key="9">
    <source>
        <dbReference type="Proteomes" id="UP000050934"/>
    </source>
</evidence>
<accession>A0A0R2I2U1</accession>
<dbReference type="PRINTS" id="PR00120">
    <property type="entry name" value="HATPASE"/>
</dbReference>
<feature type="domain" description="P-type ATPase A" evidence="7">
    <location>
        <begin position="104"/>
        <end position="200"/>
    </location>
</feature>
<dbReference type="GO" id="GO:0016020">
    <property type="term" value="C:membrane"/>
    <property type="evidence" value="ECO:0007669"/>
    <property type="project" value="UniProtKB-SubCell"/>
</dbReference>
<dbReference type="SFLD" id="SFLDS00003">
    <property type="entry name" value="Haloacid_Dehalogenase"/>
    <property type="match status" value="1"/>
</dbReference>
<dbReference type="OrthoDB" id="9760364at2"/>
<dbReference type="PROSITE" id="PS00154">
    <property type="entry name" value="ATPASE_E1_E2"/>
    <property type="match status" value="1"/>
</dbReference>
<dbReference type="AlphaFoldDB" id="A0A0R2I2U1"/>
<keyword evidence="9" id="KW-1185">Reference proteome</keyword>
<dbReference type="Pfam" id="PF00702">
    <property type="entry name" value="Hydrolase"/>
    <property type="match status" value="1"/>
</dbReference>
<dbReference type="Pfam" id="PF00122">
    <property type="entry name" value="E1-E2_ATPase"/>
    <property type="match status" value="1"/>
</dbReference>
<feature type="transmembrane region" description="Helical" evidence="6">
    <location>
        <begin position="722"/>
        <end position="740"/>
    </location>
</feature>
<dbReference type="Gene3D" id="3.40.1110.10">
    <property type="entry name" value="Calcium-transporting ATPase, cytoplasmic domain N"/>
    <property type="match status" value="1"/>
</dbReference>
<sequence length="797" mass="87626">MNKKGGSLMKGLTAQQVHTRIRQGKVNQQDQGPEKTFRQIVHENVFTYFNLIFLVITILILLGGHFTISDFLFLPVVITNSLMGIFQEVRSQKTLSKLTIVSVPSVIVTRDGTAQQIRVDQLVIDDLIHLQAGDQISVDAELISGNMSVNESILTGESDEIVKQSGDQLLSGSYVVSGSGMAKVVKVGNDTYAAKLVQKAKSTVREDQGEMVKAIDRIVKWIGIIIIPLGLIMVAQSLLFNHLTFSAAINGMVAAIIGMIPEGLYLLVTVALATSAVRLACRKVLLHNMHSIEQLSRVDTLCIDKTGTITEPDMQVKKIVPVQTNAVDHLYEEIGNTVHQFSADNETMRALQAYFPKVTLDRAQRIIPFKSANKYSAIVYADDTVALGAPENLLQDQFANYQSTVDQYSQKGFRVLVYGHYKDHMDGDHFAHAIQPLAFIILHNPVRKNAVATFKFFAKQDVNIKVISGDNPVTVAAVAQAAGIAGADHYIDARTIKDDDIKKAAEENTVFGRVTPDQKKQLIEALQAQGHTVAMTGDGVNDILAMKTADCSVAMASGASAAMNAAQIVLLKSDFSTMPQIVDEGRRTVNNIQRSASLFLIKNIFSFLLALLTVFTSMTYPLRSAQVSLISAFMIGIPGYLLTFEPDHSRIKGHFIRTVLGNAFPAALVDVFAIGLLMVVGNIFHMSNADVSTVSAFIMAFVGIVMLVYLSRPLTIIRGLTILVSAVGFITAVTLMGELFRFVRPSFLVLALGLVFLLAAEAVLIDVRWLCKYFAQSWQHWQRKPKHGVRWWDKFKL</sequence>
<feature type="transmembrane region" description="Helical" evidence="6">
    <location>
        <begin position="218"/>
        <end position="240"/>
    </location>
</feature>
<evidence type="ECO:0000259" key="7">
    <source>
        <dbReference type="Pfam" id="PF00122"/>
    </source>
</evidence>
<dbReference type="InterPro" id="IPR023298">
    <property type="entry name" value="ATPase_P-typ_TM_dom_sf"/>
</dbReference>
<feature type="transmembrane region" description="Helical" evidence="6">
    <location>
        <begin position="663"/>
        <end position="685"/>
    </location>
</feature>
<dbReference type="Proteomes" id="UP000050934">
    <property type="component" value="Unassembled WGS sequence"/>
</dbReference>
<evidence type="ECO:0000256" key="3">
    <source>
        <dbReference type="ARBA" id="ARBA00022967"/>
    </source>
</evidence>
<dbReference type="PATRIC" id="fig|396268.3.peg.1267"/>
<dbReference type="SUPFAM" id="SSF81653">
    <property type="entry name" value="Calcium ATPase, transduction domain A"/>
    <property type="match status" value="1"/>
</dbReference>
<keyword evidence="4 6" id="KW-1133">Transmembrane helix</keyword>
<evidence type="ECO:0000256" key="5">
    <source>
        <dbReference type="ARBA" id="ARBA00023136"/>
    </source>
</evidence>
<dbReference type="SFLD" id="SFLDF00027">
    <property type="entry name" value="p-type_atpase"/>
    <property type="match status" value="1"/>
</dbReference>
<dbReference type="GO" id="GO:0005524">
    <property type="term" value="F:ATP binding"/>
    <property type="evidence" value="ECO:0007669"/>
    <property type="project" value="InterPro"/>
</dbReference>
<protein>
    <submittedName>
        <fullName evidence="8">E1-E2 family cation-transporting ATPase</fullName>
    </submittedName>
</protein>
<feature type="transmembrane region" description="Helical" evidence="6">
    <location>
        <begin position="624"/>
        <end position="642"/>
    </location>
</feature>
<feature type="transmembrane region" description="Helical" evidence="6">
    <location>
        <begin position="45"/>
        <end position="66"/>
    </location>
</feature>
<keyword evidence="2 6" id="KW-0812">Transmembrane</keyword>
<dbReference type="EMBL" id="JQBW01000004">
    <property type="protein sequence ID" value="KRN59504.1"/>
    <property type="molecule type" value="Genomic_DNA"/>
</dbReference>
<feature type="transmembrane region" description="Helical" evidence="6">
    <location>
        <begin position="746"/>
        <end position="765"/>
    </location>
</feature>
<dbReference type="NCBIfam" id="TIGR01494">
    <property type="entry name" value="ATPase_P-type"/>
    <property type="match status" value="2"/>
</dbReference>
<reference evidence="8 9" key="1">
    <citation type="journal article" date="2015" name="Genome Announc.">
        <title>Expanding the biotechnology potential of lactobacilli through comparative genomics of 213 strains and associated genera.</title>
        <authorList>
            <person name="Sun Z."/>
            <person name="Harris H.M."/>
            <person name="McCann A."/>
            <person name="Guo C."/>
            <person name="Argimon S."/>
            <person name="Zhang W."/>
            <person name="Yang X."/>
            <person name="Jeffery I.B."/>
            <person name="Cooney J.C."/>
            <person name="Kagawa T.F."/>
            <person name="Liu W."/>
            <person name="Song Y."/>
            <person name="Salvetti E."/>
            <person name="Wrobel A."/>
            <person name="Rasinkangas P."/>
            <person name="Parkhill J."/>
            <person name="Rea M.C."/>
            <person name="O'Sullivan O."/>
            <person name="Ritari J."/>
            <person name="Douillard F.P."/>
            <person name="Paul Ross R."/>
            <person name="Yang R."/>
            <person name="Briner A.E."/>
            <person name="Felis G.E."/>
            <person name="de Vos W.M."/>
            <person name="Barrangou R."/>
            <person name="Klaenhammer T.R."/>
            <person name="Caufield P.W."/>
            <person name="Cui Y."/>
            <person name="Zhang H."/>
            <person name="O'Toole P.W."/>
        </authorList>
    </citation>
    <scope>NUCLEOTIDE SEQUENCE [LARGE SCALE GENOMIC DNA]</scope>
    <source>
        <strain evidence="8 9">DSM 17896</strain>
    </source>
</reference>
<dbReference type="GO" id="GO:0016887">
    <property type="term" value="F:ATP hydrolysis activity"/>
    <property type="evidence" value="ECO:0007669"/>
    <property type="project" value="InterPro"/>
</dbReference>
<dbReference type="STRING" id="396268.IV45_GL001250"/>
<evidence type="ECO:0000256" key="4">
    <source>
        <dbReference type="ARBA" id="ARBA00022989"/>
    </source>
</evidence>
<dbReference type="InterPro" id="IPR044492">
    <property type="entry name" value="P_typ_ATPase_HD_dom"/>
</dbReference>
<comment type="subcellular location">
    <subcellularLocation>
        <location evidence="1">Membrane</location>
        <topology evidence="1">Multi-pass membrane protein</topology>
    </subcellularLocation>
</comment>
<dbReference type="PANTHER" id="PTHR42861">
    <property type="entry name" value="CALCIUM-TRANSPORTING ATPASE"/>
    <property type="match status" value="1"/>
</dbReference>
<keyword evidence="3" id="KW-1278">Translocase</keyword>
<feature type="transmembrane region" description="Helical" evidence="6">
    <location>
        <begin position="72"/>
        <end position="89"/>
    </location>
</feature>
<feature type="transmembrane region" description="Helical" evidence="6">
    <location>
        <begin position="252"/>
        <end position="273"/>
    </location>
</feature>
<gene>
    <name evidence="8" type="ORF">IV45_GL001250</name>
</gene>
<feature type="transmembrane region" description="Helical" evidence="6">
    <location>
        <begin position="691"/>
        <end position="710"/>
    </location>
</feature>